<evidence type="ECO:0000256" key="2">
    <source>
        <dbReference type="ARBA" id="ARBA00022490"/>
    </source>
</evidence>
<evidence type="ECO:0000256" key="8">
    <source>
        <dbReference type="ARBA" id="ARBA00022842"/>
    </source>
</evidence>
<dbReference type="PANTHER" id="PTHR30194:SF3">
    <property type="entry name" value="CROSSOVER JUNCTION ENDODEOXYRIBONUCLEASE RUVC"/>
    <property type="match status" value="1"/>
</dbReference>
<dbReference type="EC" id="3.1.21.10" evidence="13 14"/>
<comment type="catalytic activity">
    <reaction evidence="12 13">
        <text>Endonucleolytic cleavage at a junction such as a reciprocal single-stranded crossover between two homologous DNA duplexes (Holliday junction).</text>
        <dbReference type="EC" id="3.1.21.10"/>
    </reaction>
</comment>
<dbReference type="PROSITE" id="PS01321">
    <property type="entry name" value="RUVC"/>
    <property type="match status" value="1"/>
</dbReference>
<dbReference type="InterPro" id="IPR020563">
    <property type="entry name" value="X-over_junc_endoDNase_Mg_BS"/>
</dbReference>
<evidence type="ECO:0000256" key="6">
    <source>
        <dbReference type="ARBA" id="ARBA00022763"/>
    </source>
</evidence>
<keyword evidence="5 13" id="KW-0255">Endonuclease</keyword>
<evidence type="ECO:0000256" key="5">
    <source>
        <dbReference type="ARBA" id="ARBA00022759"/>
    </source>
</evidence>
<sequence>MRVLGIDPGSRHLGWGLLVRQGTRVEHIAHGVIDIDTSGTFAARLVEIDDALGRVIEAHAPDAAAVESLFFAKDAQSAAKLGHARGVVLLRLARAGLPIAEYAPALVKRTVVGRGAAEKAQVAQVMTAVLRLATPPRPDAADALAIAMTHLSAAGFAAALAASGAPAPSSRARPRRARLA</sequence>
<comment type="subcellular location">
    <subcellularLocation>
        <location evidence="13">Cytoplasm</location>
    </subcellularLocation>
</comment>
<evidence type="ECO:0000256" key="11">
    <source>
        <dbReference type="ARBA" id="ARBA00023204"/>
    </source>
</evidence>
<evidence type="ECO:0000256" key="14">
    <source>
        <dbReference type="NCBIfam" id="TIGR00228"/>
    </source>
</evidence>
<feature type="active site" evidence="13">
    <location>
        <position position="139"/>
    </location>
</feature>
<evidence type="ECO:0000313" key="16">
    <source>
        <dbReference type="Proteomes" id="UP000238348"/>
    </source>
</evidence>
<dbReference type="GO" id="GO:0006281">
    <property type="term" value="P:DNA repair"/>
    <property type="evidence" value="ECO:0007669"/>
    <property type="project" value="UniProtKB-UniRule"/>
</dbReference>
<feature type="active site" evidence="13">
    <location>
        <position position="7"/>
    </location>
</feature>
<comment type="function">
    <text evidence="13">The RuvA-RuvB-RuvC complex processes Holliday junction (HJ) DNA during genetic recombination and DNA repair. Endonuclease that resolves HJ intermediates. Cleaves cruciform DNA by making single-stranded nicks across the HJ at symmetrical positions within the homologous arms, yielding a 5'-phosphate and a 3'-hydroxyl group; requires a central core of homology in the junction. The consensus cleavage sequence is 5'-(A/T)TT(C/G)-3'. Cleavage occurs on the 3'-side of the TT dinucleotide at the point of strand exchange. HJ branch migration catalyzed by RuvA-RuvB allows RuvC to scan DNA until it finds its consensus sequence, where it cleaves and resolves the cruciform DNA.</text>
</comment>
<organism evidence="15 16">
    <name type="scientific">Sorangium cellulosum</name>
    <name type="common">Polyangium cellulosum</name>
    <dbReference type="NCBI Taxonomy" id="56"/>
    <lineage>
        <taxon>Bacteria</taxon>
        <taxon>Pseudomonadati</taxon>
        <taxon>Myxococcota</taxon>
        <taxon>Polyangia</taxon>
        <taxon>Polyangiales</taxon>
        <taxon>Polyangiaceae</taxon>
        <taxon>Sorangium</taxon>
    </lineage>
</organism>
<evidence type="ECO:0000256" key="4">
    <source>
        <dbReference type="ARBA" id="ARBA00022723"/>
    </source>
</evidence>
<keyword evidence="10 13" id="KW-0233">DNA recombination</keyword>
<evidence type="ECO:0000256" key="9">
    <source>
        <dbReference type="ARBA" id="ARBA00023125"/>
    </source>
</evidence>
<dbReference type="GO" id="GO:0000287">
    <property type="term" value="F:magnesium ion binding"/>
    <property type="evidence" value="ECO:0007669"/>
    <property type="project" value="UniProtKB-UniRule"/>
</dbReference>
<dbReference type="HAMAP" id="MF_00034">
    <property type="entry name" value="RuvC"/>
    <property type="match status" value="1"/>
</dbReference>
<keyword evidence="2 13" id="KW-0963">Cytoplasm</keyword>
<feature type="binding site" evidence="13">
    <location>
        <position position="7"/>
    </location>
    <ligand>
        <name>Mg(2+)</name>
        <dbReference type="ChEBI" id="CHEBI:18420"/>
        <label>1</label>
    </ligand>
</feature>
<dbReference type="GO" id="GO:0005737">
    <property type="term" value="C:cytoplasm"/>
    <property type="evidence" value="ECO:0007669"/>
    <property type="project" value="UniProtKB-SubCell"/>
</dbReference>
<keyword evidence="15" id="KW-0547">Nucleotide-binding</keyword>
<evidence type="ECO:0000256" key="10">
    <source>
        <dbReference type="ARBA" id="ARBA00023172"/>
    </source>
</evidence>
<dbReference type="AlphaFoldDB" id="A0A2L0EZU9"/>
<feature type="active site" evidence="13">
    <location>
        <position position="67"/>
    </location>
</feature>
<accession>A0A2L0EZU9</accession>
<dbReference type="GO" id="GO:0004386">
    <property type="term" value="F:helicase activity"/>
    <property type="evidence" value="ECO:0007669"/>
    <property type="project" value="UniProtKB-KW"/>
</dbReference>
<feature type="binding site" evidence="13">
    <location>
        <position position="67"/>
    </location>
    <ligand>
        <name>Mg(2+)</name>
        <dbReference type="ChEBI" id="CHEBI:18420"/>
        <label>2</label>
    </ligand>
</feature>
<dbReference type="OrthoDB" id="9805499at2"/>
<comment type="similarity">
    <text evidence="1 13">Belongs to the RuvC family.</text>
</comment>
<dbReference type="GO" id="GO:0008821">
    <property type="term" value="F:crossover junction DNA endonuclease activity"/>
    <property type="evidence" value="ECO:0007669"/>
    <property type="project" value="UniProtKB-UniRule"/>
</dbReference>
<keyword evidence="3 13" id="KW-0540">Nuclease</keyword>
<keyword evidence="6 13" id="KW-0227">DNA damage</keyword>
<dbReference type="PRINTS" id="PR00696">
    <property type="entry name" value="RSOLVASERUVC"/>
</dbReference>
<dbReference type="GO" id="GO:0003677">
    <property type="term" value="F:DNA binding"/>
    <property type="evidence" value="ECO:0007669"/>
    <property type="project" value="UniProtKB-KW"/>
</dbReference>
<dbReference type="Pfam" id="PF02075">
    <property type="entry name" value="RuvC"/>
    <property type="match status" value="1"/>
</dbReference>
<dbReference type="SUPFAM" id="SSF53098">
    <property type="entry name" value="Ribonuclease H-like"/>
    <property type="match status" value="1"/>
</dbReference>
<dbReference type="NCBIfam" id="TIGR00228">
    <property type="entry name" value="ruvC"/>
    <property type="match status" value="1"/>
</dbReference>
<keyword evidence="9 13" id="KW-0238">DNA-binding</keyword>
<evidence type="ECO:0000256" key="3">
    <source>
        <dbReference type="ARBA" id="ARBA00022722"/>
    </source>
</evidence>
<dbReference type="InterPro" id="IPR012337">
    <property type="entry name" value="RNaseH-like_sf"/>
</dbReference>
<evidence type="ECO:0000256" key="13">
    <source>
        <dbReference type="HAMAP-Rule" id="MF_00034"/>
    </source>
</evidence>
<dbReference type="InterPro" id="IPR036397">
    <property type="entry name" value="RNaseH_sf"/>
</dbReference>
<proteinExistence type="inferred from homology"/>
<keyword evidence="15" id="KW-0067">ATP-binding</keyword>
<comment type="cofactor">
    <cofactor evidence="13">
        <name>Mg(2+)</name>
        <dbReference type="ChEBI" id="CHEBI:18420"/>
    </cofactor>
    <text evidence="13">Binds 2 Mg(2+) ion per subunit.</text>
</comment>
<dbReference type="PANTHER" id="PTHR30194">
    <property type="entry name" value="CROSSOVER JUNCTION ENDODEOXYRIBONUCLEASE RUVC"/>
    <property type="match status" value="1"/>
</dbReference>
<dbReference type="CDD" id="cd16962">
    <property type="entry name" value="RuvC"/>
    <property type="match status" value="1"/>
</dbReference>
<reference evidence="15 16" key="1">
    <citation type="submission" date="2015-09" db="EMBL/GenBank/DDBJ databases">
        <title>Sorangium comparison.</title>
        <authorList>
            <person name="Zaburannyi N."/>
            <person name="Bunk B."/>
            <person name="Overmann J."/>
            <person name="Mueller R."/>
        </authorList>
    </citation>
    <scope>NUCLEOTIDE SEQUENCE [LARGE SCALE GENOMIC DNA]</scope>
    <source>
        <strain evidence="15 16">So ce26</strain>
    </source>
</reference>
<keyword evidence="15" id="KW-0347">Helicase</keyword>
<evidence type="ECO:0000256" key="7">
    <source>
        <dbReference type="ARBA" id="ARBA00022801"/>
    </source>
</evidence>
<keyword evidence="8 13" id="KW-0460">Magnesium</keyword>
<dbReference type="Gene3D" id="3.30.420.10">
    <property type="entry name" value="Ribonuclease H-like superfamily/Ribonuclease H"/>
    <property type="match status" value="1"/>
</dbReference>
<dbReference type="EMBL" id="CP012673">
    <property type="protein sequence ID" value="AUX44805.1"/>
    <property type="molecule type" value="Genomic_DNA"/>
</dbReference>
<keyword evidence="11 13" id="KW-0234">DNA repair</keyword>
<keyword evidence="4 13" id="KW-0479">Metal-binding</keyword>
<dbReference type="RefSeq" id="WP_104983272.1">
    <property type="nucleotide sequence ID" value="NZ_CP012673.1"/>
</dbReference>
<keyword evidence="7 13" id="KW-0378">Hydrolase</keyword>
<dbReference type="GO" id="GO:0006310">
    <property type="term" value="P:DNA recombination"/>
    <property type="evidence" value="ECO:0007669"/>
    <property type="project" value="UniProtKB-UniRule"/>
</dbReference>
<evidence type="ECO:0000256" key="1">
    <source>
        <dbReference type="ARBA" id="ARBA00009518"/>
    </source>
</evidence>
<feature type="binding site" evidence="13">
    <location>
        <position position="139"/>
    </location>
    <ligand>
        <name>Mg(2+)</name>
        <dbReference type="ChEBI" id="CHEBI:18420"/>
        <label>1</label>
    </ligand>
</feature>
<protein>
    <recommendedName>
        <fullName evidence="13 14">Crossover junction endodeoxyribonuclease RuvC</fullName>
        <ecNumber evidence="13 14">3.1.21.10</ecNumber>
    </recommendedName>
    <alternativeName>
        <fullName evidence="13">Holliday junction nuclease RuvC</fullName>
    </alternativeName>
    <alternativeName>
        <fullName evidence="13">Holliday junction resolvase RuvC</fullName>
    </alternativeName>
</protein>
<dbReference type="InterPro" id="IPR002176">
    <property type="entry name" value="X-over_junc_endoDNase_RuvC"/>
</dbReference>
<evidence type="ECO:0000256" key="12">
    <source>
        <dbReference type="ARBA" id="ARBA00029354"/>
    </source>
</evidence>
<name>A0A2L0EZU9_SORCE</name>
<dbReference type="Proteomes" id="UP000238348">
    <property type="component" value="Chromosome"/>
</dbReference>
<evidence type="ECO:0000313" key="15">
    <source>
        <dbReference type="EMBL" id="AUX44805.1"/>
    </source>
</evidence>
<gene>
    <name evidence="13" type="primary">ruvC</name>
    <name evidence="15" type="ORF">SOCE26_062730</name>
</gene>
<comment type="subunit">
    <text evidence="13">Homodimer which binds Holliday junction (HJ) DNA. The HJ becomes 2-fold symmetrical on binding to RuvC with unstacked arms; it has a different conformation from HJ DNA in complex with RuvA. In the full resolvosome a probable DNA-RuvA(4)-RuvB(12)-RuvC(2) complex forms which resolves the HJ.</text>
</comment>
<dbReference type="FunFam" id="3.30.420.10:FF:000002">
    <property type="entry name" value="Crossover junction endodeoxyribonuclease RuvC"/>
    <property type="match status" value="1"/>
</dbReference>
<dbReference type="GO" id="GO:0048476">
    <property type="term" value="C:Holliday junction resolvase complex"/>
    <property type="evidence" value="ECO:0007669"/>
    <property type="project" value="UniProtKB-UniRule"/>
</dbReference>